<feature type="region of interest" description="Disordered" evidence="1">
    <location>
        <begin position="25"/>
        <end position="63"/>
    </location>
</feature>
<reference evidence="3" key="1">
    <citation type="journal article" date="2019" name="Curr. Biol.">
        <title>Genome Sequence of Striga asiatica Provides Insight into the Evolution of Plant Parasitism.</title>
        <authorList>
            <person name="Yoshida S."/>
            <person name="Kim S."/>
            <person name="Wafula E.K."/>
            <person name="Tanskanen J."/>
            <person name="Kim Y.M."/>
            <person name="Honaas L."/>
            <person name="Yang Z."/>
            <person name="Spallek T."/>
            <person name="Conn C.E."/>
            <person name="Ichihashi Y."/>
            <person name="Cheong K."/>
            <person name="Cui S."/>
            <person name="Der J.P."/>
            <person name="Gundlach H."/>
            <person name="Jiao Y."/>
            <person name="Hori C."/>
            <person name="Ishida J.K."/>
            <person name="Kasahara H."/>
            <person name="Kiba T."/>
            <person name="Kim M.S."/>
            <person name="Koo N."/>
            <person name="Laohavisit A."/>
            <person name="Lee Y.H."/>
            <person name="Lumba S."/>
            <person name="McCourt P."/>
            <person name="Mortimer J.C."/>
            <person name="Mutuku J.M."/>
            <person name="Nomura T."/>
            <person name="Sasaki-Sekimoto Y."/>
            <person name="Seto Y."/>
            <person name="Wang Y."/>
            <person name="Wakatake T."/>
            <person name="Sakakibara H."/>
            <person name="Demura T."/>
            <person name="Yamaguchi S."/>
            <person name="Yoneyama K."/>
            <person name="Manabe R.I."/>
            <person name="Nelson D.C."/>
            <person name="Schulman A.H."/>
            <person name="Timko M.P."/>
            <person name="dePamphilis C.W."/>
            <person name="Choi D."/>
            <person name="Shirasu K."/>
        </authorList>
    </citation>
    <scope>NUCLEOTIDE SEQUENCE [LARGE SCALE GENOMIC DNA]</scope>
    <source>
        <strain evidence="3">cv. UVA1</strain>
    </source>
</reference>
<dbReference type="Proteomes" id="UP000325081">
    <property type="component" value="Unassembled WGS sequence"/>
</dbReference>
<gene>
    <name evidence="2" type="ORF">STAS_21402</name>
</gene>
<accession>A0A5A7QGN3</accession>
<proteinExistence type="predicted"/>
<feature type="compositionally biased region" description="Low complexity" evidence="1">
    <location>
        <begin position="36"/>
        <end position="47"/>
    </location>
</feature>
<keyword evidence="3" id="KW-1185">Reference proteome</keyword>
<evidence type="ECO:0000313" key="3">
    <source>
        <dbReference type="Proteomes" id="UP000325081"/>
    </source>
</evidence>
<dbReference type="EMBL" id="BKCP01006959">
    <property type="protein sequence ID" value="GER44499.1"/>
    <property type="molecule type" value="Genomic_DNA"/>
</dbReference>
<comment type="caution">
    <text evidence="2">The sequence shown here is derived from an EMBL/GenBank/DDBJ whole genome shotgun (WGS) entry which is preliminary data.</text>
</comment>
<sequence length="296" mass="31543">MFEDFMFKPTTTPSFLIDLDPQQELDNENSADDTPVKVSSNVVNVSNKGEDKGDTSSRGVSSPLSLDKEIESVAICGSSELVEVTIQPSSIVQRVVQKRRKFVSSKSKPVIASIPEDMVVEVPIVCSNNPESSKVPSHCGSRLGVWQVGLVTDGVHRALARSRGQADGRRQRAGSSVACGRRRPTPARTETQAAGAGRRCSRAGDRDAGVRCTFLKRASMGRTCSRAANRSVKVTGGGARRVNGPGAVRVLAVVTRTGREQLLVVARGGGVVAPLVVNDGGRCTRVADSYTIKRLE</sequence>
<feature type="region of interest" description="Disordered" evidence="1">
    <location>
        <begin position="161"/>
        <end position="200"/>
    </location>
</feature>
<organism evidence="2 3">
    <name type="scientific">Striga asiatica</name>
    <name type="common">Asiatic witchweed</name>
    <name type="synonym">Buchnera asiatica</name>
    <dbReference type="NCBI Taxonomy" id="4170"/>
    <lineage>
        <taxon>Eukaryota</taxon>
        <taxon>Viridiplantae</taxon>
        <taxon>Streptophyta</taxon>
        <taxon>Embryophyta</taxon>
        <taxon>Tracheophyta</taxon>
        <taxon>Spermatophyta</taxon>
        <taxon>Magnoliopsida</taxon>
        <taxon>eudicotyledons</taxon>
        <taxon>Gunneridae</taxon>
        <taxon>Pentapetalae</taxon>
        <taxon>asterids</taxon>
        <taxon>lamiids</taxon>
        <taxon>Lamiales</taxon>
        <taxon>Orobanchaceae</taxon>
        <taxon>Buchnereae</taxon>
        <taxon>Striga</taxon>
    </lineage>
</organism>
<evidence type="ECO:0000313" key="2">
    <source>
        <dbReference type="EMBL" id="GER44499.1"/>
    </source>
</evidence>
<dbReference type="AlphaFoldDB" id="A0A5A7QGN3"/>
<name>A0A5A7QGN3_STRAF</name>
<protein>
    <submittedName>
        <fullName evidence="2">Glycerol-3-phosphate dehydrogenase [NAD(P)+]</fullName>
    </submittedName>
</protein>
<evidence type="ECO:0000256" key="1">
    <source>
        <dbReference type="SAM" id="MobiDB-lite"/>
    </source>
</evidence>